<feature type="compositionally biased region" description="Polar residues" evidence="3">
    <location>
        <begin position="474"/>
        <end position="498"/>
    </location>
</feature>
<evidence type="ECO:0000313" key="6">
    <source>
        <dbReference type="EnsemblMetazoa" id="GMOY004846-PA"/>
    </source>
</evidence>
<keyword evidence="4" id="KW-0472">Membrane</keyword>
<evidence type="ECO:0000313" key="7">
    <source>
        <dbReference type="Proteomes" id="UP000092444"/>
    </source>
</evidence>
<sequence length="517" mass="60016">MKNMHCLHAFKYFILFTIIITLTKKSLENKLYKCPRFCKCDLYINLNRAACSAKHLVNAAVDVPSSVQILDLSYNDIRQVDEICFKNFHFLQYLNLSHNALHTVSLETFNNLYLLYDLDLSYNRLEQLDERLFERNPHLFKLNLEGNKLMSLPARSMLRSFSLHSLNLRNSQLNFIDKEIFRNLPNLQILDLSQNLLINLEVETFNALTALKRLQINENPLQCNQKLKENIKQLQSKGIELSIDSCPMEEDANLLHHVHKFEKIISSEVISKETQEDSNEIDALQWRNYFNAENEGSGFIFPEEDEEIKSETKLCDKRNDLKFAFLLGLVVGITTALSMIVCALAITACFSRSTKFTGNLTENSNQRMNDRQTLNSILEQSPREITTTNNRLSRSDRNRQRAVVRYDGPLHENFMSRLFGRPARHQYYRSINRNTATLIRCLSRSNLLSNRLTNSTQRYEGRQTNYEINREENGTNTQTQDFLSAESSASVNGRQRSITPPPHYKDVVLEDNGYRTE</sequence>
<dbReference type="EnsemblMetazoa" id="GMOY004846-RA">
    <property type="protein sequence ID" value="GMOY004846-PA"/>
    <property type="gene ID" value="GMOY004846"/>
</dbReference>
<keyword evidence="4" id="KW-1133">Transmembrane helix</keyword>
<feature type="compositionally biased region" description="Basic and acidic residues" evidence="3">
    <location>
        <begin position="503"/>
        <end position="517"/>
    </location>
</feature>
<dbReference type="PROSITE" id="PS51450">
    <property type="entry name" value="LRR"/>
    <property type="match status" value="1"/>
</dbReference>
<evidence type="ECO:0000256" key="3">
    <source>
        <dbReference type="SAM" id="MobiDB-lite"/>
    </source>
</evidence>
<evidence type="ECO:0000256" key="1">
    <source>
        <dbReference type="ARBA" id="ARBA00022614"/>
    </source>
</evidence>
<organism evidence="6 7">
    <name type="scientific">Glossina morsitans morsitans</name>
    <name type="common">Savannah tsetse fly</name>
    <dbReference type="NCBI Taxonomy" id="37546"/>
    <lineage>
        <taxon>Eukaryota</taxon>
        <taxon>Metazoa</taxon>
        <taxon>Ecdysozoa</taxon>
        <taxon>Arthropoda</taxon>
        <taxon>Hexapoda</taxon>
        <taxon>Insecta</taxon>
        <taxon>Pterygota</taxon>
        <taxon>Neoptera</taxon>
        <taxon>Endopterygota</taxon>
        <taxon>Diptera</taxon>
        <taxon>Brachycera</taxon>
        <taxon>Muscomorpha</taxon>
        <taxon>Hippoboscoidea</taxon>
        <taxon>Glossinidae</taxon>
        <taxon>Glossina</taxon>
    </lineage>
</organism>
<accession>A0A1B0FLY0</accession>
<dbReference type="EMBL" id="CCAG010020450">
    <property type="status" value="NOT_ANNOTATED_CDS"/>
    <property type="molecule type" value="Genomic_DNA"/>
</dbReference>
<dbReference type="PANTHER" id="PTHR45712:SF22">
    <property type="entry name" value="INSULIN-LIKE GROWTH FACTOR-BINDING PROTEIN COMPLEX ACID LABILE SUBUNIT"/>
    <property type="match status" value="1"/>
</dbReference>
<keyword evidence="5" id="KW-0732">Signal</keyword>
<dbReference type="AlphaFoldDB" id="A0A1B0FLY0"/>
<keyword evidence="2" id="KW-0677">Repeat</keyword>
<dbReference type="InterPro" id="IPR032675">
    <property type="entry name" value="LRR_dom_sf"/>
</dbReference>
<feature type="region of interest" description="Disordered" evidence="3">
    <location>
        <begin position="470"/>
        <end position="517"/>
    </location>
</feature>
<keyword evidence="4" id="KW-0812">Transmembrane</keyword>
<evidence type="ECO:0000256" key="5">
    <source>
        <dbReference type="SAM" id="SignalP"/>
    </source>
</evidence>
<dbReference type="InterPro" id="IPR003591">
    <property type="entry name" value="Leu-rich_rpt_typical-subtyp"/>
</dbReference>
<dbReference type="SMART" id="SM00369">
    <property type="entry name" value="LRR_TYP"/>
    <property type="match status" value="6"/>
</dbReference>
<evidence type="ECO:0000256" key="2">
    <source>
        <dbReference type="ARBA" id="ARBA00022737"/>
    </source>
</evidence>
<proteinExistence type="predicted"/>
<dbReference type="SUPFAM" id="SSF52058">
    <property type="entry name" value="L domain-like"/>
    <property type="match status" value="1"/>
</dbReference>
<dbReference type="STRING" id="37546.A0A1B0FLY0"/>
<dbReference type="PhylomeDB" id="A0A1B0FLY0"/>
<keyword evidence="7" id="KW-1185">Reference proteome</keyword>
<feature type="transmembrane region" description="Helical" evidence="4">
    <location>
        <begin position="323"/>
        <end position="346"/>
    </location>
</feature>
<feature type="chain" id="PRO_5008407595" evidence="5">
    <location>
        <begin position="26"/>
        <end position="517"/>
    </location>
</feature>
<keyword evidence="1" id="KW-0433">Leucine-rich repeat</keyword>
<dbReference type="InterPro" id="IPR050333">
    <property type="entry name" value="SLRP"/>
</dbReference>
<reference evidence="6" key="1">
    <citation type="submission" date="2020-05" db="UniProtKB">
        <authorList>
            <consortium name="EnsemblMetazoa"/>
        </authorList>
    </citation>
    <scope>IDENTIFICATION</scope>
    <source>
        <strain evidence="6">Yale</strain>
    </source>
</reference>
<evidence type="ECO:0000256" key="4">
    <source>
        <dbReference type="SAM" id="Phobius"/>
    </source>
</evidence>
<dbReference type="Gene3D" id="3.80.10.10">
    <property type="entry name" value="Ribonuclease Inhibitor"/>
    <property type="match status" value="1"/>
</dbReference>
<protein>
    <submittedName>
        <fullName evidence="6">Uncharacterized protein</fullName>
    </submittedName>
</protein>
<dbReference type="Proteomes" id="UP000092444">
    <property type="component" value="Unassembled WGS sequence"/>
</dbReference>
<dbReference type="InterPro" id="IPR001611">
    <property type="entry name" value="Leu-rich_rpt"/>
</dbReference>
<name>A0A1B0FLY0_GLOMM</name>
<feature type="signal peptide" evidence="5">
    <location>
        <begin position="1"/>
        <end position="25"/>
    </location>
</feature>
<dbReference type="PANTHER" id="PTHR45712">
    <property type="entry name" value="AGAP008170-PA"/>
    <property type="match status" value="1"/>
</dbReference>
<dbReference type="Pfam" id="PF13855">
    <property type="entry name" value="LRR_8"/>
    <property type="match status" value="2"/>
</dbReference>
<dbReference type="PRINTS" id="PR00019">
    <property type="entry name" value="LEURICHRPT"/>
</dbReference>